<keyword evidence="7" id="KW-0456">Lyase</keyword>
<keyword evidence="10" id="KW-1185">Reference proteome</keyword>
<sequence length="218" mass="24728">MMVLMCHHYIQGRDRTAAGRAMVHYWDDEFSIQSNLRQLELPDGGFYPLKPVPVVRLDESGERELVLCEWGLLPFWWKPSAGTPKRAAFQRKTFNARSETVSTTPSYRDAFKRRRCLLPAGAFEEKAHYFSLPSGQPFALAGLWESWGQGDERIESCTLLTTTPSEEVRGVGHHRMPVILQRKAEYARWLDPEISTLAPLEELLRPLADGSLQAAAKG</sequence>
<dbReference type="KEGG" id="llh:I41_37530"/>
<keyword evidence="2 8" id="KW-0645">Protease</keyword>
<keyword evidence="3" id="KW-0227">DNA damage</keyword>
<dbReference type="RefSeq" id="WP_145434288.1">
    <property type="nucleotide sequence ID" value="NZ_CP036339.1"/>
</dbReference>
<evidence type="ECO:0000313" key="10">
    <source>
        <dbReference type="Proteomes" id="UP000317909"/>
    </source>
</evidence>
<evidence type="ECO:0000256" key="6">
    <source>
        <dbReference type="ARBA" id="ARBA00023125"/>
    </source>
</evidence>
<comment type="similarity">
    <text evidence="1 8">Belongs to the SOS response-associated peptidase family.</text>
</comment>
<dbReference type="GO" id="GO:0106300">
    <property type="term" value="P:protein-DNA covalent cross-linking repair"/>
    <property type="evidence" value="ECO:0007669"/>
    <property type="project" value="InterPro"/>
</dbReference>
<evidence type="ECO:0000256" key="8">
    <source>
        <dbReference type="RuleBase" id="RU364100"/>
    </source>
</evidence>
<dbReference type="GO" id="GO:0008233">
    <property type="term" value="F:peptidase activity"/>
    <property type="evidence" value="ECO:0007669"/>
    <property type="project" value="UniProtKB-KW"/>
</dbReference>
<dbReference type="SUPFAM" id="SSF143081">
    <property type="entry name" value="BB1717-like"/>
    <property type="match status" value="1"/>
</dbReference>
<dbReference type="PANTHER" id="PTHR13604:SF0">
    <property type="entry name" value="ABASIC SITE PROCESSING PROTEIN HMCES"/>
    <property type="match status" value="1"/>
</dbReference>
<dbReference type="EMBL" id="CP036339">
    <property type="protein sequence ID" value="QDT74556.1"/>
    <property type="molecule type" value="Genomic_DNA"/>
</dbReference>
<keyword evidence="6" id="KW-0238">DNA-binding</keyword>
<evidence type="ECO:0000256" key="7">
    <source>
        <dbReference type="ARBA" id="ARBA00023239"/>
    </source>
</evidence>
<dbReference type="Proteomes" id="UP000317909">
    <property type="component" value="Chromosome"/>
</dbReference>
<organism evidence="9 10">
    <name type="scientific">Lacipirellula limnantheis</name>
    <dbReference type="NCBI Taxonomy" id="2528024"/>
    <lineage>
        <taxon>Bacteria</taxon>
        <taxon>Pseudomonadati</taxon>
        <taxon>Planctomycetota</taxon>
        <taxon>Planctomycetia</taxon>
        <taxon>Pirellulales</taxon>
        <taxon>Lacipirellulaceae</taxon>
        <taxon>Lacipirellula</taxon>
    </lineage>
</organism>
<dbReference type="Pfam" id="PF02586">
    <property type="entry name" value="SRAP"/>
    <property type="match status" value="1"/>
</dbReference>
<dbReference type="InterPro" id="IPR003738">
    <property type="entry name" value="SRAP"/>
</dbReference>
<keyword evidence="5" id="KW-0190">Covalent protein-DNA linkage</keyword>
<evidence type="ECO:0000256" key="3">
    <source>
        <dbReference type="ARBA" id="ARBA00022763"/>
    </source>
</evidence>
<dbReference type="PANTHER" id="PTHR13604">
    <property type="entry name" value="DC12-RELATED"/>
    <property type="match status" value="1"/>
</dbReference>
<proteinExistence type="inferred from homology"/>
<keyword evidence="4 8" id="KW-0378">Hydrolase</keyword>
<evidence type="ECO:0000313" key="9">
    <source>
        <dbReference type="EMBL" id="QDT74556.1"/>
    </source>
</evidence>
<accession>A0A517U1Q2</accession>
<dbReference type="GO" id="GO:0016829">
    <property type="term" value="F:lyase activity"/>
    <property type="evidence" value="ECO:0007669"/>
    <property type="project" value="UniProtKB-KW"/>
</dbReference>
<evidence type="ECO:0000256" key="4">
    <source>
        <dbReference type="ARBA" id="ARBA00022801"/>
    </source>
</evidence>
<dbReference type="InterPro" id="IPR036590">
    <property type="entry name" value="SRAP-like"/>
</dbReference>
<evidence type="ECO:0000256" key="2">
    <source>
        <dbReference type="ARBA" id="ARBA00022670"/>
    </source>
</evidence>
<dbReference type="OrthoDB" id="9782620at2"/>
<evidence type="ECO:0000256" key="1">
    <source>
        <dbReference type="ARBA" id="ARBA00008136"/>
    </source>
</evidence>
<dbReference type="Gene3D" id="3.90.1680.10">
    <property type="entry name" value="SOS response associated peptidase-like"/>
    <property type="match status" value="1"/>
</dbReference>
<evidence type="ECO:0000256" key="5">
    <source>
        <dbReference type="ARBA" id="ARBA00023124"/>
    </source>
</evidence>
<name>A0A517U1Q2_9BACT</name>
<reference evidence="9 10" key="1">
    <citation type="submission" date="2019-02" db="EMBL/GenBank/DDBJ databases">
        <title>Deep-cultivation of Planctomycetes and their phenomic and genomic characterization uncovers novel biology.</title>
        <authorList>
            <person name="Wiegand S."/>
            <person name="Jogler M."/>
            <person name="Boedeker C."/>
            <person name="Pinto D."/>
            <person name="Vollmers J."/>
            <person name="Rivas-Marin E."/>
            <person name="Kohn T."/>
            <person name="Peeters S.H."/>
            <person name="Heuer A."/>
            <person name="Rast P."/>
            <person name="Oberbeckmann S."/>
            <person name="Bunk B."/>
            <person name="Jeske O."/>
            <person name="Meyerdierks A."/>
            <person name="Storesund J.E."/>
            <person name="Kallscheuer N."/>
            <person name="Luecker S."/>
            <person name="Lage O.M."/>
            <person name="Pohl T."/>
            <person name="Merkel B.J."/>
            <person name="Hornburger P."/>
            <person name="Mueller R.-W."/>
            <person name="Bruemmer F."/>
            <person name="Labrenz M."/>
            <person name="Spormann A.M."/>
            <person name="Op den Camp H."/>
            <person name="Overmann J."/>
            <person name="Amann R."/>
            <person name="Jetten M.S.M."/>
            <person name="Mascher T."/>
            <person name="Medema M.H."/>
            <person name="Devos D.P."/>
            <person name="Kaster A.-K."/>
            <person name="Ovreas L."/>
            <person name="Rohde M."/>
            <person name="Galperin M.Y."/>
            <person name="Jogler C."/>
        </authorList>
    </citation>
    <scope>NUCLEOTIDE SEQUENCE [LARGE SCALE GENOMIC DNA]</scope>
    <source>
        <strain evidence="9 10">I41</strain>
    </source>
</reference>
<dbReference type="GO" id="GO:0003697">
    <property type="term" value="F:single-stranded DNA binding"/>
    <property type="evidence" value="ECO:0007669"/>
    <property type="project" value="InterPro"/>
</dbReference>
<protein>
    <recommendedName>
        <fullName evidence="8">Abasic site processing protein</fullName>
        <ecNumber evidence="8">3.4.-.-</ecNumber>
    </recommendedName>
</protein>
<gene>
    <name evidence="9" type="ORF">I41_37530</name>
</gene>
<dbReference type="GO" id="GO:0006508">
    <property type="term" value="P:proteolysis"/>
    <property type="evidence" value="ECO:0007669"/>
    <property type="project" value="UniProtKB-KW"/>
</dbReference>
<dbReference type="EC" id="3.4.-.-" evidence="8"/>
<dbReference type="AlphaFoldDB" id="A0A517U1Q2"/>